<gene>
    <name evidence="1" type="ORF">C7391_1294</name>
</gene>
<keyword evidence="2" id="KW-1185">Reference proteome</keyword>
<protein>
    <submittedName>
        <fullName evidence="1">Uncharacterized protein</fullName>
    </submittedName>
</protein>
<organism evidence="1 2">
    <name type="scientific">Methanimicrococcus blatticola</name>
    <dbReference type="NCBI Taxonomy" id="91560"/>
    <lineage>
        <taxon>Archaea</taxon>
        <taxon>Methanobacteriati</taxon>
        <taxon>Methanobacteriota</taxon>
        <taxon>Stenosarchaea group</taxon>
        <taxon>Methanomicrobia</taxon>
        <taxon>Methanosarcinales</taxon>
        <taxon>Methanosarcinaceae</taxon>
        <taxon>Methanimicrococcus</taxon>
    </lineage>
</organism>
<dbReference type="Proteomes" id="UP000294855">
    <property type="component" value="Unassembled WGS sequence"/>
</dbReference>
<dbReference type="RefSeq" id="WP_133517729.1">
    <property type="nucleotide sequence ID" value="NZ_JAHDUW010000004.1"/>
</dbReference>
<dbReference type="AlphaFoldDB" id="A0A484F385"/>
<accession>A0A484F385</accession>
<dbReference type="EMBL" id="SNYS01000009">
    <property type="protein sequence ID" value="TDQ68350.1"/>
    <property type="molecule type" value="Genomic_DNA"/>
</dbReference>
<sequence>MHITKVKQLSIIRFNRVNHHASVMNNSHVRDYVEQNILKYGNIKDQSGCVYGVHCDERETQIKAQYIFDKYATKELEGWHNTKERDEKKYKKEHSIKISCRELDEFYKAHE</sequence>
<comment type="caution">
    <text evidence="1">The sequence shown here is derived from an EMBL/GenBank/DDBJ whole genome shotgun (WGS) entry which is preliminary data.</text>
</comment>
<proteinExistence type="predicted"/>
<evidence type="ECO:0000313" key="1">
    <source>
        <dbReference type="EMBL" id="TDQ68350.1"/>
    </source>
</evidence>
<name>A0A484F385_9EURY</name>
<evidence type="ECO:0000313" key="2">
    <source>
        <dbReference type="Proteomes" id="UP000294855"/>
    </source>
</evidence>
<reference evidence="1 2" key="1">
    <citation type="submission" date="2019-03" db="EMBL/GenBank/DDBJ databases">
        <title>Genomic Encyclopedia of Type Strains, Phase IV (KMG-IV): sequencing the most valuable type-strain genomes for metagenomic binning, comparative biology and taxonomic classification.</title>
        <authorList>
            <person name="Goeker M."/>
        </authorList>
    </citation>
    <scope>NUCLEOTIDE SEQUENCE [LARGE SCALE GENOMIC DNA]</scope>
    <source>
        <strain evidence="1 2">DSM 13328</strain>
    </source>
</reference>